<comment type="caution">
    <text evidence="2">The sequence shown here is derived from an EMBL/GenBank/DDBJ whole genome shotgun (WGS) entry which is preliminary data.</text>
</comment>
<feature type="region of interest" description="Disordered" evidence="1">
    <location>
        <begin position="75"/>
        <end position="109"/>
    </location>
</feature>
<evidence type="ECO:0000313" key="3">
    <source>
        <dbReference type="Proteomes" id="UP001310387"/>
    </source>
</evidence>
<accession>A0ABU7Z5E9</accession>
<evidence type="ECO:0000256" key="1">
    <source>
        <dbReference type="SAM" id="MobiDB-lite"/>
    </source>
</evidence>
<protein>
    <submittedName>
        <fullName evidence="2">Uncharacterized protein</fullName>
    </submittedName>
</protein>
<name>A0ABU7Z5E9_9MICO</name>
<organism evidence="2 3">
    <name type="scientific">Isoptericola haloaureus</name>
    <dbReference type="NCBI Taxonomy" id="1542902"/>
    <lineage>
        <taxon>Bacteria</taxon>
        <taxon>Bacillati</taxon>
        <taxon>Actinomycetota</taxon>
        <taxon>Actinomycetes</taxon>
        <taxon>Micrococcales</taxon>
        <taxon>Promicromonosporaceae</taxon>
        <taxon>Isoptericola</taxon>
    </lineage>
</organism>
<dbReference type="Proteomes" id="UP001310387">
    <property type="component" value="Unassembled WGS sequence"/>
</dbReference>
<reference evidence="2" key="1">
    <citation type="journal article" date="2024" name="Antonie Van Leeuwenhoek">
        <title>Isoptericola haloaureus sp. nov., a dimorphic actinobacterium isolated from mangrove sediments of southeast India, implicating biosaline agricultural significance through nitrogen fixation and salt tolerance genes.</title>
        <authorList>
            <person name="Prathaban M."/>
            <person name="Prathiviraj R."/>
            <person name="Ravichandran M."/>
            <person name="Natarajan S.D."/>
            <person name="Sobanaa M."/>
            <person name="Hari Krishna Kumar S."/>
            <person name="Chandrasekar V."/>
            <person name="Selvin J."/>
        </authorList>
    </citation>
    <scope>NUCLEOTIDE SEQUENCE</scope>
    <source>
        <strain evidence="2">MP1014</strain>
    </source>
</reference>
<dbReference type="EMBL" id="JBAGLP010000116">
    <property type="protein sequence ID" value="MEG3614639.1"/>
    <property type="molecule type" value="Genomic_DNA"/>
</dbReference>
<evidence type="ECO:0000313" key="2">
    <source>
        <dbReference type="EMBL" id="MEG3614639.1"/>
    </source>
</evidence>
<reference evidence="2" key="2">
    <citation type="submission" date="2024-02" db="EMBL/GenBank/DDBJ databases">
        <authorList>
            <person name="Prathaban M."/>
            <person name="Mythili R."/>
            <person name="Sharmila Devi N."/>
            <person name="Sobanaa M."/>
            <person name="Prathiviraj R."/>
            <person name="Selvin J."/>
        </authorList>
    </citation>
    <scope>NUCLEOTIDE SEQUENCE</scope>
    <source>
        <strain evidence="2">MP1014</strain>
    </source>
</reference>
<dbReference type="RefSeq" id="WP_332901402.1">
    <property type="nucleotide sequence ID" value="NZ_JBAGLP010000116.1"/>
</dbReference>
<gene>
    <name evidence="2" type="ORF">V5O49_05820</name>
</gene>
<keyword evidence="3" id="KW-1185">Reference proteome</keyword>
<sequence length="160" mass="17102">MSTPTFDTADVLAALERMNSDQRAEWVALVKNACVNLSNAEYAFAGDVPDAKPDPDAWAADSFWLGTYQLGRAVDQITPDPNAGRTQPWPTPAPYDANGPRSSKMSATPCAATASSRVDFGPRLVLTSPEKRSGKTRCLEMIHQLAHKPPSTANASTAAL</sequence>
<proteinExistence type="predicted"/>